<evidence type="ECO:0000313" key="3">
    <source>
        <dbReference type="EMBL" id="RDX02248.1"/>
    </source>
</evidence>
<accession>A0A3D8TTA6</accession>
<organism evidence="3 4">
    <name type="scientific">Listeria kieliensis</name>
    <dbReference type="NCBI Taxonomy" id="1621700"/>
    <lineage>
        <taxon>Bacteria</taxon>
        <taxon>Bacillati</taxon>
        <taxon>Bacillota</taxon>
        <taxon>Bacilli</taxon>
        <taxon>Bacillales</taxon>
        <taxon>Listeriaceae</taxon>
        <taxon>Listeria</taxon>
    </lineage>
</organism>
<feature type="compositionally biased region" description="Basic and acidic residues" evidence="2">
    <location>
        <begin position="167"/>
        <end position="189"/>
    </location>
</feature>
<dbReference type="Proteomes" id="UP000257055">
    <property type="component" value="Unassembled WGS sequence"/>
</dbReference>
<feature type="compositionally biased region" description="Basic and acidic residues" evidence="2">
    <location>
        <begin position="201"/>
        <end position="218"/>
    </location>
</feature>
<dbReference type="EMBL" id="LARY01000001">
    <property type="protein sequence ID" value="RDX02248.1"/>
    <property type="molecule type" value="Genomic_DNA"/>
</dbReference>
<evidence type="ECO:0008006" key="5">
    <source>
        <dbReference type="Google" id="ProtNLM"/>
    </source>
</evidence>
<evidence type="ECO:0000313" key="4">
    <source>
        <dbReference type="Proteomes" id="UP000257055"/>
    </source>
</evidence>
<gene>
    <name evidence="3" type="ORF">UR08_01595</name>
</gene>
<name>A0A3D8TTA6_9LIST</name>
<comment type="caution">
    <text evidence="3">The sequence shown here is derived from an EMBL/GenBank/DDBJ whole genome shotgun (WGS) entry which is preliminary data.</text>
</comment>
<sequence length="286" mass="33985">MANLFDKLKEWNKDVSKKLDERNEKKRNSVSYYMDKTKAEIKEAERMVEKQRELKSLFYKEYKEMETYVEKRRHQVEVANEAGETKLADFAQKEVTQYEEQLATTKEHYDQAAAQLEELELRMHEMRLKWKNLKTQHLAEMAEKNAEETSQKMDKVIHDMSWGSVSDYHEAQKQRDLAEEANKKADMAKELSQSFDDLMDELEKKTTKSKEVIKEKTQDFTSMVDDLIEREKQNFKKKDRASMDEKLDQLEKEAGKKEPQSKSDEENEMPLEKDSNNEDSPNKEEK</sequence>
<protein>
    <recommendedName>
        <fullName evidence="5">PspA/IM30 family protein</fullName>
    </recommendedName>
</protein>
<feature type="region of interest" description="Disordered" evidence="2">
    <location>
        <begin position="167"/>
        <end position="286"/>
    </location>
</feature>
<evidence type="ECO:0000256" key="2">
    <source>
        <dbReference type="SAM" id="MobiDB-lite"/>
    </source>
</evidence>
<dbReference type="AlphaFoldDB" id="A0A3D8TTA6"/>
<keyword evidence="4" id="KW-1185">Reference proteome</keyword>
<keyword evidence="1" id="KW-0175">Coiled coil</keyword>
<dbReference type="RefSeq" id="WP_115751922.1">
    <property type="nucleotide sequence ID" value="NZ_LARY01000001.1"/>
</dbReference>
<reference evidence="4" key="1">
    <citation type="submission" date="2015-04" db="EMBL/GenBank/DDBJ databases">
        <authorList>
            <person name="Schardt J."/>
            <person name="Mueller-Herbst S."/>
            <person name="Scherer S."/>
            <person name="Huptas C."/>
        </authorList>
    </citation>
    <scope>NUCLEOTIDE SEQUENCE [LARGE SCALE GENOMIC DNA]</scope>
    <source>
        <strain evidence="4">Kiel-L1</strain>
    </source>
</reference>
<proteinExistence type="predicted"/>
<evidence type="ECO:0000256" key="1">
    <source>
        <dbReference type="SAM" id="Coils"/>
    </source>
</evidence>
<feature type="coiled-coil region" evidence="1">
    <location>
        <begin position="8"/>
        <end position="54"/>
    </location>
</feature>
<feature type="compositionally biased region" description="Basic and acidic residues" evidence="2">
    <location>
        <begin position="227"/>
        <end position="286"/>
    </location>
</feature>